<dbReference type="Pfam" id="PF13185">
    <property type="entry name" value="GAF_2"/>
    <property type="match status" value="1"/>
</dbReference>
<dbReference type="EMBL" id="JBHTAH010000004">
    <property type="protein sequence ID" value="MFC7069199.1"/>
    <property type="molecule type" value="Genomic_DNA"/>
</dbReference>
<gene>
    <name evidence="2" type="ORF">ACFQL9_06045</name>
</gene>
<dbReference type="InterPro" id="IPR029016">
    <property type="entry name" value="GAF-like_dom_sf"/>
</dbReference>
<protein>
    <submittedName>
        <fullName evidence="2">GAF domain-containing protein</fullName>
    </submittedName>
</protein>
<evidence type="ECO:0000259" key="1">
    <source>
        <dbReference type="SMART" id="SM00065"/>
    </source>
</evidence>
<keyword evidence="3" id="KW-1185">Reference proteome</keyword>
<dbReference type="Proteomes" id="UP001596461">
    <property type="component" value="Unassembled WGS sequence"/>
</dbReference>
<dbReference type="AlphaFoldDB" id="A0ABD5WB79"/>
<comment type="caution">
    <text evidence="2">The sequence shown here is derived from an EMBL/GenBank/DDBJ whole genome shotgun (WGS) entry which is preliminary data.</text>
</comment>
<evidence type="ECO:0000313" key="3">
    <source>
        <dbReference type="Proteomes" id="UP001596461"/>
    </source>
</evidence>
<evidence type="ECO:0000313" key="2">
    <source>
        <dbReference type="EMBL" id="MFC7069199.1"/>
    </source>
</evidence>
<dbReference type="RefSeq" id="WP_284032152.1">
    <property type="nucleotide sequence ID" value="NZ_CP126154.1"/>
</dbReference>
<accession>A0ABD5WB79</accession>
<dbReference type="GeneID" id="81123981"/>
<sequence>MLVAEPSGADGSGAVADGIRDRTGFTVLAKREPVATEYLRELGPTIDCVVCVSMIPDAVAALVSAAGEVPVIVYGDEIPPVPVDEVVADDRGVDVLADRVEERVERRRERDALAEANAKLSALNEYTRELTGCRSVDEVSDTVVDAVTNALGHGRVVLAILDDDVFYPYGHTHASDPGVRIDAGEGIVGRTYDTGETQIVDDYDDDPDRVRDVPFHSVLSVPVGDHGVLQVTTERRAAFGRRDAEFLEIVASHAAEALSRLERETDLRIERDRLHAFFEGLRAPAVYVESTDGEEPVLLEANSAYRETFGDDRVGEPVSVAFPTDVERRLFGEELDDETVVRRDLRRETRDGQTDLTVGRVPVPTTGLDAAAFGLYVVEAELL</sequence>
<dbReference type="SMART" id="SM00065">
    <property type="entry name" value="GAF"/>
    <property type="match status" value="1"/>
</dbReference>
<dbReference type="SUPFAM" id="SSF55781">
    <property type="entry name" value="GAF domain-like"/>
    <property type="match status" value="1"/>
</dbReference>
<feature type="domain" description="GAF" evidence="1">
    <location>
        <begin position="135"/>
        <end position="268"/>
    </location>
</feature>
<dbReference type="Gene3D" id="3.30.450.40">
    <property type="match status" value="1"/>
</dbReference>
<dbReference type="InterPro" id="IPR003018">
    <property type="entry name" value="GAF"/>
</dbReference>
<proteinExistence type="predicted"/>
<reference evidence="2 3" key="1">
    <citation type="journal article" date="2019" name="Int. J. Syst. Evol. Microbiol.">
        <title>The Global Catalogue of Microorganisms (GCM) 10K type strain sequencing project: providing services to taxonomists for standard genome sequencing and annotation.</title>
        <authorList>
            <consortium name="The Broad Institute Genomics Platform"/>
            <consortium name="The Broad Institute Genome Sequencing Center for Infectious Disease"/>
            <person name="Wu L."/>
            <person name="Ma J."/>
        </authorList>
    </citation>
    <scope>NUCLEOTIDE SEQUENCE [LARGE SCALE GENOMIC DNA]</scope>
    <source>
        <strain evidence="2 3">DT31</strain>
    </source>
</reference>
<name>A0ABD5WB79_9EURY</name>
<organism evidence="2 3">
    <name type="scientific">Halobaculum lipolyticum</name>
    <dbReference type="NCBI Taxonomy" id="3032001"/>
    <lineage>
        <taxon>Archaea</taxon>
        <taxon>Methanobacteriati</taxon>
        <taxon>Methanobacteriota</taxon>
        <taxon>Stenosarchaea group</taxon>
        <taxon>Halobacteria</taxon>
        <taxon>Halobacteriales</taxon>
        <taxon>Haloferacaceae</taxon>
        <taxon>Halobaculum</taxon>
    </lineage>
</organism>